<feature type="compositionally biased region" description="Polar residues" evidence="1">
    <location>
        <begin position="208"/>
        <end position="229"/>
    </location>
</feature>
<keyword evidence="2" id="KW-0732">Signal</keyword>
<name>A0AAD7NTI1_9AGAR</name>
<proteinExistence type="predicted"/>
<accession>A0AAD7NTI1</accession>
<feature type="chain" id="PRO_5042256291" evidence="2">
    <location>
        <begin position="19"/>
        <end position="256"/>
    </location>
</feature>
<feature type="signal peptide" evidence="2">
    <location>
        <begin position="1"/>
        <end position="18"/>
    </location>
</feature>
<sequence length="256" mass="26176">MWLPHSFLVLLFALLANGGLTNTTVDDSSSSFSFDGSSGAWNTITPSSPCTICSSKPDPSKVHDGTWHDGNIRNGAPSGTTGSFTFQGSAVYIFGIDQAESQPDIAFTLGSIQQVHHYTGSEQFVYDALFFSATGLASDQTHTVNWVFNIANTGVVVQDALFDYAVVTTGSDVVVTSPGSAGTTTGSGDTTTSAGATGTAKSTSNTAQSNSSKATSGAHSSTSPTGSQTSDSSGASHDQSSASVFVSLFLGHSDLP</sequence>
<reference evidence="3" key="1">
    <citation type="submission" date="2023-03" db="EMBL/GenBank/DDBJ databases">
        <title>Massive genome expansion in bonnet fungi (Mycena s.s.) driven by repeated elements and novel gene families across ecological guilds.</title>
        <authorList>
            <consortium name="Lawrence Berkeley National Laboratory"/>
            <person name="Harder C.B."/>
            <person name="Miyauchi S."/>
            <person name="Viragh M."/>
            <person name="Kuo A."/>
            <person name="Thoen E."/>
            <person name="Andreopoulos B."/>
            <person name="Lu D."/>
            <person name="Skrede I."/>
            <person name="Drula E."/>
            <person name="Henrissat B."/>
            <person name="Morin E."/>
            <person name="Kohler A."/>
            <person name="Barry K."/>
            <person name="LaButti K."/>
            <person name="Morin E."/>
            <person name="Salamov A."/>
            <person name="Lipzen A."/>
            <person name="Mereny Z."/>
            <person name="Hegedus B."/>
            <person name="Baldrian P."/>
            <person name="Stursova M."/>
            <person name="Weitz H."/>
            <person name="Taylor A."/>
            <person name="Grigoriev I.V."/>
            <person name="Nagy L.G."/>
            <person name="Martin F."/>
            <person name="Kauserud H."/>
        </authorList>
    </citation>
    <scope>NUCLEOTIDE SEQUENCE</scope>
    <source>
        <strain evidence="3">CBHHK182m</strain>
    </source>
</reference>
<dbReference type="EMBL" id="JARKIB010000011">
    <property type="protein sequence ID" value="KAJ7775200.1"/>
    <property type="molecule type" value="Genomic_DNA"/>
</dbReference>
<keyword evidence="4" id="KW-1185">Reference proteome</keyword>
<feature type="region of interest" description="Disordered" evidence="1">
    <location>
        <begin position="175"/>
        <end position="238"/>
    </location>
</feature>
<organism evidence="3 4">
    <name type="scientific">Mycena metata</name>
    <dbReference type="NCBI Taxonomy" id="1033252"/>
    <lineage>
        <taxon>Eukaryota</taxon>
        <taxon>Fungi</taxon>
        <taxon>Dikarya</taxon>
        <taxon>Basidiomycota</taxon>
        <taxon>Agaricomycotina</taxon>
        <taxon>Agaricomycetes</taxon>
        <taxon>Agaricomycetidae</taxon>
        <taxon>Agaricales</taxon>
        <taxon>Marasmiineae</taxon>
        <taxon>Mycenaceae</taxon>
        <taxon>Mycena</taxon>
    </lineage>
</organism>
<feature type="compositionally biased region" description="Low complexity" evidence="1">
    <location>
        <begin position="175"/>
        <end position="207"/>
    </location>
</feature>
<gene>
    <name evidence="3" type="ORF">B0H16DRAFT_88929</name>
</gene>
<evidence type="ECO:0000313" key="4">
    <source>
        <dbReference type="Proteomes" id="UP001215598"/>
    </source>
</evidence>
<comment type="caution">
    <text evidence="3">The sequence shown here is derived from an EMBL/GenBank/DDBJ whole genome shotgun (WGS) entry which is preliminary data.</text>
</comment>
<dbReference type="AlphaFoldDB" id="A0AAD7NTI1"/>
<dbReference type="Proteomes" id="UP001215598">
    <property type="component" value="Unassembled WGS sequence"/>
</dbReference>
<evidence type="ECO:0000313" key="3">
    <source>
        <dbReference type="EMBL" id="KAJ7775200.1"/>
    </source>
</evidence>
<protein>
    <submittedName>
        <fullName evidence="3">Uncharacterized protein</fullName>
    </submittedName>
</protein>
<evidence type="ECO:0000256" key="2">
    <source>
        <dbReference type="SAM" id="SignalP"/>
    </source>
</evidence>
<evidence type="ECO:0000256" key="1">
    <source>
        <dbReference type="SAM" id="MobiDB-lite"/>
    </source>
</evidence>